<evidence type="ECO:0000256" key="2">
    <source>
        <dbReference type="SAM" id="SignalP"/>
    </source>
</evidence>
<dbReference type="Proteomes" id="UP000239425">
    <property type="component" value="Unassembled WGS sequence"/>
</dbReference>
<evidence type="ECO:0000313" key="3">
    <source>
        <dbReference type="EMBL" id="PPE03437.1"/>
    </source>
</evidence>
<evidence type="ECO:0000256" key="1">
    <source>
        <dbReference type="SAM" id="MobiDB-lite"/>
    </source>
</evidence>
<feature type="chain" id="PRO_5015491341" evidence="2">
    <location>
        <begin position="21"/>
        <end position="121"/>
    </location>
</feature>
<proteinExistence type="predicted"/>
<keyword evidence="2" id="KW-0732">Signal</keyword>
<evidence type="ECO:0000313" key="4">
    <source>
        <dbReference type="Proteomes" id="UP000239425"/>
    </source>
</evidence>
<dbReference type="EMBL" id="PHHC01000103">
    <property type="protein sequence ID" value="PPE03437.1"/>
    <property type="molecule type" value="Genomic_DNA"/>
</dbReference>
<feature type="compositionally biased region" description="Pro residues" evidence="1">
    <location>
        <begin position="22"/>
        <end position="35"/>
    </location>
</feature>
<dbReference type="AlphaFoldDB" id="A0A2S5R821"/>
<feature type="signal peptide" evidence="2">
    <location>
        <begin position="1"/>
        <end position="20"/>
    </location>
</feature>
<feature type="region of interest" description="Disordered" evidence="1">
    <location>
        <begin position="86"/>
        <end position="121"/>
    </location>
</feature>
<name>A0A2S5R821_9PROT</name>
<sequence length="121" mass="11410">MQKKIFSLLFTLLAFDFGFAAPPAPGAPLAPPPGGPAGAPGGAPAVPPPQADDLFGPPAKGGGGNAGLDQRMDAIEGVFTDICKNFSKGGEGLGSAPNGPGTPPGGGEGPSPGGPGGPAPS</sequence>
<reference evidence="3 4" key="1">
    <citation type="submission" date="2017-11" db="EMBL/GenBank/DDBJ databases">
        <title>Comparative genomic analysis of Holospora spp., intranuclear symbionts of paramecia.</title>
        <authorList>
            <person name="Garushyants S.K."/>
            <person name="Beliavskaya A."/>
            <person name="Malko D.B."/>
            <person name="Logacheva M.D."/>
            <person name="Rautian M.S."/>
            <person name="Gelfand M.S."/>
        </authorList>
    </citation>
    <scope>NUCLEOTIDE SEQUENCE [LARGE SCALE GENOMIC DNA]</scope>
    <source>
        <strain evidence="4">02AZ16</strain>
    </source>
</reference>
<protein>
    <submittedName>
        <fullName evidence="3">Uncharacterized protein</fullName>
    </submittedName>
</protein>
<feature type="region of interest" description="Disordered" evidence="1">
    <location>
        <begin position="21"/>
        <end position="69"/>
    </location>
</feature>
<keyword evidence="4" id="KW-1185">Reference proteome</keyword>
<accession>A0A2S5R821</accession>
<dbReference type="RefSeq" id="WP_104207078.1">
    <property type="nucleotide sequence ID" value="NZ_PHHC01000103.1"/>
</dbReference>
<organism evidence="3 4">
    <name type="scientific">Holospora curviuscula</name>
    <dbReference type="NCBI Taxonomy" id="1082868"/>
    <lineage>
        <taxon>Bacteria</taxon>
        <taxon>Pseudomonadati</taxon>
        <taxon>Pseudomonadota</taxon>
        <taxon>Alphaproteobacteria</taxon>
        <taxon>Holosporales</taxon>
        <taxon>Holosporaceae</taxon>
        <taxon>Holospora</taxon>
    </lineage>
</organism>
<comment type="caution">
    <text evidence="3">The sequence shown here is derived from an EMBL/GenBank/DDBJ whole genome shotgun (WGS) entry which is preliminary data.</text>
</comment>
<gene>
    <name evidence="3" type="ORF">HCUR_01113</name>
</gene>
<feature type="compositionally biased region" description="Pro residues" evidence="1">
    <location>
        <begin position="112"/>
        <end position="121"/>
    </location>
</feature>